<reference evidence="6 7" key="1">
    <citation type="submission" date="2017-03" db="EMBL/GenBank/DDBJ databases">
        <authorList>
            <person name="Afonso C.L."/>
            <person name="Miller P.J."/>
            <person name="Scott M.A."/>
            <person name="Spackman E."/>
            <person name="Goraichik I."/>
            <person name="Dimitrov K.M."/>
            <person name="Suarez D.L."/>
            <person name="Swayne D.E."/>
        </authorList>
    </citation>
    <scope>NUCLEOTIDE SEQUENCE [LARGE SCALE GENOMIC DNA]</scope>
    <source>
        <strain evidence="6 7">CECT 7450</strain>
    </source>
</reference>
<sequence>MKKTRLSLKWLEIFLLITRHGSLQAASEEAGLSISTVSHHLRSLEDELGVNLFDHKRRPIRLTAEGSIFQRNISEAMRLIHKAESEVTTANVAQTRNLKLALIEDFDSEITPELARSLIDSMPNCRFQHLTRPSHDILELLKNNDIDIGVATRPQFEQPDLIETPLLRDPFVMILPVNCGHPPEQLLDKTGPLPLLRYNQNQIIGTQIETQLRRLRVSHPVQFEFDSNQTLMNMVAEGHGWAITTPTNFMRARRFHRQIKLVPFPGKEFARFVSIFSTELCPPHILMAVNQTLRNLIQSHSITPMTEKFPWLRDQFNLMPDGLTES</sequence>
<dbReference type="PANTHER" id="PTHR30126">
    <property type="entry name" value="HTH-TYPE TRANSCRIPTIONAL REGULATOR"/>
    <property type="match status" value="1"/>
</dbReference>
<evidence type="ECO:0000256" key="1">
    <source>
        <dbReference type="ARBA" id="ARBA00009437"/>
    </source>
</evidence>
<evidence type="ECO:0000313" key="6">
    <source>
        <dbReference type="EMBL" id="SLN37427.1"/>
    </source>
</evidence>
<dbReference type="SUPFAM" id="SSF53850">
    <property type="entry name" value="Periplasmic binding protein-like II"/>
    <property type="match status" value="1"/>
</dbReference>
<keyword evidence="4" id="KW-0804">Transcription</keyword>
<dbReference type="GO" id="GO:0000976">
    <property type="term" value="F:transcription cis-regulatory region binding"/>
    <property type="evidence" value="ECO:0007669"/>
    <property type="project" value="TreeGrafter"/>
</dbReference>
<dbReference type="InterPro" id="IPR005119">
    <property type="entry name" value="LysR_subst-bd"/>
</dbReference>
<organism evidence="6 7">
    <name type="scientific">Roseovarius albus</name>
    <dbReference type="NCBI Taxonomy" id="1247867"/>
    <lineage>
        <taxon>Bacteria</taxon>
        <taxon>Pseudomonadati</taxon>
        <taxon>Pseudomonadota</taxon>
        <taxon>Alphaproteobacteria</taxon>
        <taxon>Rhodobacterales</taxon>
        <taxon>Roseobacteraceae</taxon>
        <taxon>Roseovarius</taxon>
    </lineage>
</organism>
<evidence type="ECO:0000256" key="4">
    <source>
        <dbReference type="ARBA" id="ARBA00023163"/>
    </source>
</evidence>
<dbReference type="Proteomes" id="UP000193061">
    <property type="component" value="Unassembled WGS sequence"/>
</dbReference>
<evidence type="ECO:0000313" key="7">
    <source>
        <dbReference type="Proteomes" id="UP000193061"/>
    </source>
</evidence>
<dbReference type="InterPro" id="IPR000847">
    <property type="entry name" value="LysR_HTH_N"/>
</dbReference>
<keyword evidence="2" id="KW-0805">Transcription regulation</keyword>
<dbReference type="InterPro" id="IPR036388">
    <property type="entry name" value="WH-like_DNA-bd_sf"/>
</dbReference>
<dbReference type="GO" id="GO:0003700">
    <property type="term" value="F:DNA-binding transcription factor activity"/>
    <property type="evidence" value="ECO:0007669"/>
    <property type="project" value="InterPro"/>
</dbReference>
<name>A0A1X6Z0U1_9RHOB</name>
<evidence type="ECO:0000256" key="3">
    <source>
        <dbReference type="ARBA" id="ARBA00023125"/>
    </source>
</evidence>
<feature type="domain" description="HTH lysR-type" evidence="5">
    <location>
        <begin position="6"/>
        <end position="63"/>
    </location>
</feature>
<dbReference type="SUPFAM" id="SSF46785">
    <property type="entry name" value="Winged helix' DNA-binding domain"/>
    <property type="match status" value="1"/>
</dbReference>
<comment type="similarity">
    <text evidence="1">Belongs to the LysR transcriptional regulatory family.</text>
</comment>
<keyword evidence="7" id="KW-1185">Reference proteome</keyword>
<accession>A0A1X6Z0U1</accession>
<dbReference type="RefSeq" id="WP_085805319.1">
    <property type="nucleotide sequence ID" value="NZ_FWFX01000004.1"/>
</dbReference>
<evidence type="ECO:0000259" key="5">
    <source>
        <dbReference type="PROSITE" id="PS50931"/>
    </source>
</evidence>
<dbReference type="InterPro" id="IPR036390">
    <property type="entry name" value="WH_DNA-bd_sf"/>
</dbReference>
<dbReference type="PANTHER" id="PTHR30126:SF40">
    <property type="entry name" value="HTH-TYPE TRANSCRIPTIONAL REGULATOR GLTR"/>
    <property type="match status" value="1"/>
</dbReference>
<dbReference type="PROSITE" id="PS50931">
    <property type="entry name" value="HTH_LYSR"/>
    <property type="match status" value="1"/>
</dbReference>
<gene>
    <name evidence="6" type="primary">cynR_2</name>
    <name evidence="6" type="ORF">ROA7450_01790</name>
</gene>
<dbReference type="EMBL" id="FWFX01000004">
    <property type="protein sequence ID" value="SLN37427.1"/>
    <property type="molecule type" value="Genomic_DNA"/>
</dbReference>
<protein>
    <submittedName>
        <fullName evidence="6">HTH-type transcriptional regulator CynR</fullName>
    </submittedName>
</protein>
<dbReference type="AlphaFoldDB" id="A0A1X6Z0U1"/>
<keyword evidence="3" id="KW-0238">DNA-binding</keyword>
<dbReference type="Gene3D" id="1.10.10.10">
    <property type="entry name" value="Winged helix-like DNA-binding domain superfamily/Winged helix DNA-binding domain"/>
    <property type="match status" value="1"/>
</dbReference>
<dbReference type="CDD" id="cd05466">
    <property type="entry name" value="PBP2_LTTR_substrate"/>
    <property type="match status" value="1"/>
</dbReference>
<evidence type="ECO:0000256" key="2">
    <source>
        <dbReference type="ARBA" id="ARBA00023015"/>
    </source>
</evidence>
<dbReference type="OrthoDB" id="7776850at2"/>
<proteinExistence type="inferred from homology"/>
<dbReference type="Pfam" id="PF03466">
    <property type="entry name" value="LysR_substrate"/>
    <property type="match status" value="1"/>
</dbReference>
<dbReference type="Pfam" id="PF00126">
    <property type="entry name" value="HTH_1"/>
    <property type="match status" value="1"/>
</dbReference>
<dbReference type="Gene3D" id="3.40.190.290">
    <property type="match status" value="1"/>
</dbReference>